<protein>
    <recommendedName>
        <fullName evidence="2">HTH cro/C1-type domain-containing protein</fullName>
    </recommendedName>
</protein>
<comment type="caution">
    <text evidence="1">The sequence shown here is derived from an EMBL/GenBank/DDBJ whole genome shotgun (WGS) entry which is preliminary data.</text>
</comment>
<proteinExistence type="predicted"/>
<accession>X0VA84</accession>
<sequence>MVGKRPKTMAEILRQAVASDGRSIWRLARDADIHYPILYLFIKGDKSGHRRGLTLDSADKLAKALNLELRPKKKGR</sequence>
<organism evidence="1">
    <name type="scientific">marine sediment metagenome</name>
    <dbReference type="NCBI Taxonomy" id="412755"/>
    <lineage>
        <taxon>unclassified sequences</taxon>
        <taxon>metagenomes</taxon>
        <taxon>ecological metagenomes</taxon>
    </lineage>
</organism>
<evidence type="ECO:0000313" key="1">
    <source>
        <dbReference type="EMBL" id="GAG09408.1"/>
    </source>
</evidence>
<gene>
    <name evidence="1" type="ORF">S01H1_44689</name>
</gene>
<dbReference type="EMBL" id="BARS01028517">
    <property type="protein sequence ID" value="GAG09408.1"/>
    <property type="molecule type" value="Genomic_DNA"/>
</dbReference>
<reference evidence="1" key="1">
    <citation type="journal article" date="2014" name="Front. Microbiol.">
        <title>High frequency of phylogenetically diverse reductive dehalogenase-homologous genes in deep subseafloor sedimentary metagenomes.</title>
        <authorList>
            <person name="Kawai M."/>
            <person name="Futagami T."/>
            <person name="Toyoda A."/>
            <person name="Takaki Y."/>
            <person name="Nishi S."/>
            <person name="Hori S."/>
            <person name="Arai W."/>
            <person name="Tsubouchi T."/>
            <person name="Morono Y."/>
            <person name="Uchiyama I."/>
            <person name="Ito T."/>
            <person name="Fujiyama A."/>
            <person name="Inagaki F."/>
            <person name="Takami H."/>
        </authorList>
    </citation>
    <scope>NUCLEOTIDE SEQUENCE</scope>
    <source>
        <strain evidence="1">Expedition CK06-06</strain>
    </source>
</reference>
<name>X0VA84_9ZZZZ</name>
<evidence type="ECO:0008006" key="2">
    <source>
        <dbReference type="Google" id="ProtNLM"/>
    </source>
</evidence>
<dbReference type="AlphaFoldDB" id="X0VA84"/>